<dbReference type="EC" id="2.7.4.9" evidence="2 10"/>
<evidence type="ECO:0000256" key="5">
    <source>
        <dbReference type="ARBA" id="ARBA00022727"/>
    </source>
</evidence>
<evidence type="ECO:0000259" key="11">
    <source>
        <dbReference type="Pfam" id="PF02223"/>
    </source>
</evidence>
<feature type="domain" description="Thymidylate kinase-like" evidence="11">
    <location>
        <begin position="20"/>
        <end position="212"/>
    </location>
</feature>
<evidence type="ECO:0000256" key="9">
    <source>
        <dbReference type="ARBA" id="ARBA00029962"/>
    </source>
</evidence>
<comment type="similarity">
    <text evidence="1 10">Belongs to the thymidylate kinase family.</text>
</comment>
<evidence type="ECO:0000256" key="4">
    <source>
        <dbReference type="ARBA" id="ARBA00022679"/>
    </source>
</evidence>
<dbReference type="Pfam" id="PF02223">
    <property type="entry name" value="Thymidylate_kin"/>
    <property type="match status" value="1"/>
</dbReference>
<evidence type="ECO:0000256" key="2">
    <source>
        <dbReference type="ARBA" id="ARBA00012980"/>
    </source>
</evidence>
<evidence type="ECO:0000313" key="13">
    <source>
        <dbReference type="Proteomes" id="UP001320159"/>
    </source>
</evidence>
<dbReference type="AlphaFoldDB" id="A0AAP2RAU2"/>
<dbReference type="Gene3D" id="3.40.50.300">
    <property type="entry name" value="P-loop containing nucleotide triphosphate hydrolases"/>
    <property type="match status" value="1"/>
</dbReference>
<name>A0AAP2RAU2_9EURY</name>
<dbReference type="InterPro" id="IPR039430">
    <property type="entry name" value="Thymidylate_kin-like_dom"/>
</dbReference>
<protein>
    <recommendedName>
        <fullName evidence="3 10">Probable thymidylate kinase</fullName>
        <ecNumber evidence="2 10">2.7.4.9</ecNumber>
    </recommendedName>
    <alternativeName>
        <fullName evidence="9 10">dTMP kinase</fullName>
    </alternativeName>
</protein>
<evidence type="ECO:0000313" key="12">
    <source>
        <dbReference type="EMBL" id="MCD1293617.1"/>
    </source>
</evidence>
<dbReference type="GO" id="GO:0005737">
    <property type="term" value="C:cytoplasm"/>
    <property type="evidence" value="ECO:0007669"/>
    <property type="project" value="TreeGrafter"/>
</dbReference>
<feature type="binding site" evidence="10">
    <location>
        <begin position="22"/>
        <end position="29"/>
    </location>
    <ligand>
        <name>ATP</name>
        <dbReference type="ChEBI" id="CHEBI:30616"/>
    </ligand>
</feature>
<dbReference type="HAMAP" id="MF_00165">
    <property type="entry name" value="Thymidylate_kinase"/>
    <property type="match status" value="1"/>
</dbReference>
<keyword evidence="13" id="KW-1185">Reference proteome</keyword>
<evidence type="ECO:0000256" key="7">
    <source>
        <dbReference type="ARBA" id="ARBA00022777"/>
    </source>
</evidence>
<sequence length="245" mass="27992">MKKVRGLGLKKSYPGKLFIVEGCDGSGKSTQLYLLKKWLESEGYYVFFSEWNSSDLLKKYTKKAKRKNLLTPTTFSLIHACDFADRYEKLILPHLRAGHIVLADRYVYTAYARDIARGCDPEWCRNLYDFALKPTIGFYFKAPLDVSLSRILTGRTELKYHEAGMDLGLSSDPVESFKLFQGIIKQQYDNMAGREGFTVMDATKTIEEQQQEMRKIVKRSLVGYKSPISCAQGLSSRLVTPVTDY</sequence>
<organism evidence="12 13">
    <name type="scientific">Methanooceanicella nereidis</name>
    <dbReference type="NCBI Taxonomy" id="2052831"/>
    <lineage>
        <taxon>Archaea</taxon>
        <taxon>Methanobacteriati</taxon>
        <taxon>Methanobacteriota</taxon>
        <taxon>Stenosarchaea group</taxon>
        <taxon>Methanomicrobia</taxon>
        <taxon>Methanocellales</taxon>
        <taxon>Methanocellaceae</taxon>
        <taxon>Methanooceanicella</taxon>
    </lineage>
</organism>
<dbReference type="Proteomes" id="UP001320159">
    <property type="component" value="Unassembled WGS sequence"/>
</dbReference>
<dbReference type="GO" id="GO:0004798">
    <property type="term" value="F:dTMP kinase activity"/>
    <property type="evidence" value="ECO:0007669"/>
    <property type="project" value="UniProtKB-UniRule"/>
</dbReference>
<evidence type="ECO:0000256" key="10">
    <source>
        <dbReference type="HAMAP-Rule" id="MF_00165"/>
    </source>
</evidence>
<keyword evidence="6 10" id="KW-0547">Nucleotide-binding</keyword>
<evidence type="ECO:0000256" key="6">
    <source>
        <dbReference type="ARBA" id="ARBA00022741"/>
    </source>
</evidence>
<reference evidence="12 13" key="1">
    <citation type="submission" date="2017-11" db="EMBL/GenBank/DDBJ databases">
        <title>Isolation and Characterization of Family Methanocellaceae Species from Potential Methane Hydrate Area Offshore Southwestern Taiwan.</title>
        <authorList>
            <person name="Zhang W.-L."/>
            <person name="Chen W.-C."/>
            <person name="Lai M.-C."/>
            <person name="Chen S.-C."/>
        </authorList>
    </citation>
    <scope>NUCLEOTIDE SEQUENCE [LARGE SCALE GENOMIC DNA]</scope>
    <source>
        <strain evidence="12 13">CWC-04</strain>
    </source>
</reference>
<dbReference type="GO" id="GO:0006235">
    <property type="term" value="P:dTTP biosynthetic process"/>
    <property type="evidence" value="ECO:0007669"/>
    <property type="project" value="UniProtKB-UniRule"/>
</dbReference>
<dbReference type="InterPro" id="IPR018094">
    <property type="entry name" value="Thymidylate_kinase"/>
</dbReference>
<comment type="catalytic activity">
    <reaction evidence="10">
        <text>dTMP + ATP = dTDP + ADP</text>
        <dbReference type="Rhea" id="RHEA:13517"/>
        <dbReference type="ChEBI" id="CHEBI:30616"/>
        <dbReference type="ChEBI" id="CHEBI:58369"/>
        <dbReference type="ChEBI" id="CHEBI:63528"/>
        <dbReference type="ChEBI" id="CHEBI:456216"/>
        <dbReference type="EC" id="2.7.4.9"/>
    </reaction>
</comment>
<accession>A0AAP2RAU2</accession>
<dbReference type="EMBL" id="PGCK01000001">
    <property type="protein sequence ID" value="MCD1293617.1"/>
    <property type="molecule type" value="Genomic_DNA"/>
</dbReference>
<dbReference type="GO" id="GO:0006233">
    <property type="term" value="P:dTDP biosynthetic process"/>
    <property type="evidence" value="ECO:0007669"/>
    <property type="project" value="InterPro"/>
</dbReference>
<dbReference type="SUPFAM" id="SSF52540">
    <property type="entry name" value="P-loop containing nucleoside triphosphate hydrolases"/>
    <property type="match status" value="1"/>
</dbReference>
<keyword evidence="8 10" id="KW-0067">ATP-binding</keyword>
<proteinExistence type="inferred from homology"/>
<keyword evidence="7 10" id="KW-0418">Kinase</keyword>
<dbReference type="CDD" id="cd01672">
    <property type="entry name" value="TMPK"/>
    <property type="match status" value="1"/>
</dbReference>
<keyword evidence="5 10" id="KW-0545">Nucleotide biosynthesis</keyword>
<dbReference type="GO" id="GO:0006227">
    <property type="term" value="P:dUDP biosynthetic process"/>
    <property type="evidence" value="ECO:0007669"/>
    <property type="project" value="TreeGrafter"/>
</dbReference>
<evidence type="ECO:0000256" key="8">
    <source>
        <dbReference type="ARBA" id="ARBA00022840"/>
    </source>
</evidence>
<dbReference type="PANTHER" id="PTHR10344:SF1">
    <property type="entry name" value="THYMIDYLATE KINASE"/>
    <property type="match status" value="1"/>
</dbReference>
<dbReference type="InterPro" id="IPR027417">
    <property type="entry name" value="P-loop_NTPase"/>
</dbReference>
<dbReference type="GO" id="GO:0005524">
    <property type="term" value="F:ATP binding"/>
    <property type="evidence" value="ECO:0007669"/>
    <property type="project" value="UniProtKB-UniRule"/>
</dbReference>
<evidence type="ECO:0000256" key="1">
    <source>
        <dbReference type="ARBA" id="ARBA00009776"/>
    </source>
</evidence>
<keyword evidence="4 10" id="KW-0808">Transferase</keyword>
<dbReference type="RefSeq" id="WP_230739667.1">
    <property type="nucleotide sequence ID" value="NZ_PGCK01000001.1"/>
</dbReference>
<evidence type="ECO:0000256" key="3">
    <source>
        <dbReference type="ARBA" id="ARBA00013355"/>
    </source>
</evidence>
<gene>
    <name evidence="10" type="primary">tmk</name>
    <name evidence="12" type="ORF">CUJ83_01215</name>
</gene>
<comment type="caution">
    <text evidence="12">The sequence shown here is derived from an EMBL/GenBank/DDBJ whole genome shotgun (WGS) entry which is preliminary data.</text>
</comment>
<dbReference type="PANTHER" id="PTHR10344">
    <property type="entry name" value="THYMIDYLATE KINASE"/>
    <property type="match status" value="1"/>
</dbReference>